<protein>
    <submittedName>
        <fullName evidence="1">Uncharacterized protein</fullName>
    </submittedName>
</protein>
<dbReference type="EMBL" id="JAPDNS010000001">
    <property type="protein sequence ID" value="MCW3484303.1"/>
    <property type="molecule type" value="Genomic_DNA"/>
</dbReference>
<gene>
    <name evidence="1" type="ORF">OL497_10385</name>
</gene>
<proteinExistence type="predicted"/>
<dbReference type="Proteomes" id="UP001207742">
    <property type="component" value="Unassembled WGS sequence"/>
</dbReference>
<sequence>MKPVKSFGKTMNRTAMKKVQGGAGNDVIVCTKRYCDMICMAQSGFGGQCHNGQCYCLG</sequence>
<organism evidence="1 2">
    <name type="scientific">Chitinophaga nivalis</name>
    <dbReference type="NCBI Taxonomy" id="2991709"/>
    <lineage>
        <taxon>Bacteria</taxon>
        <taxon>Pseudomonadati</taxon>
        <taxon>Bacteroidota</taxon>
        <taxon>Chitinophagia</taxon>
        <taxon>Chitinophagales</taxon>
        <taxon>Chitinophagaceae</taxon>
        <taxon>Chitinophaga</taxon>
    </lineage>
</organism>
<comment type="caution">
    <text evidence="1">The sequence shown here is derived from an EMBL/GenBank/DDBJ whole genome shotgun (WGS) entry which is preliminary data.</text>
</comment>
<accession>A0ABT3IK40</accession>
<evidence type="ECO:0000313" key="1">
    <source>
        <dbReference type="EMBL" id="MCW3484303.1"/>
    </source>
</evidence>
<evidence type="ECO:0000313" key="2">
    <source>
        <dbReference type="Proteomes" id="UP001207742"/>
    </source>
</evidence>
<name>A0ABT3IK40_9BACT</name>
<reference evidence="1 2" key="1">
    <citation type="submission" date="2022-10" db="EMBL/GenBank/DDBJ databases">
        <title>Chitinophaga nivalis PC15 sp. nov., isolated from Pyeongchang county, South Korea.</title>
        <authorList>
            <person name="Trinh H.N."/>
        </authorList>
    </citation>
    <scope>NUCLEOTIDE SEQUENCE [LARGE SCALE GENOMIC DNA]</scope>
    <source>
        <strain evidence="1 2">PC14</strain>
    </source>
</reference>
<dbReference type="RefSeq" id="WP_264729838.1">
    <property type="nucleotide sequence ID" value="NZ_JAPDNR010000001.1"/>
</dbReference>
<keyword evidence="2" id="KW-1185">Reference proteome</keyword>